<accession>A0A3B0WXY4</accession>
<feature type="transmembrane region" description="Helical" evidence="5">
    <location>
        <begin position="65"/>
        <end position="88"/>
    </location>
</feature>
<evidence type="ECO:0000256" key="5">
    <source>
        <dbReference type="SAM" id="Phobius"/>
    </source>
</evidence>
<comment type="subcellular location">
    <subcellularLocation>
        <location evidence="1">Membrane</location>
        <topology evidence="1">Multi-pass membrane protein</topology>
    </subcellularLocation>
</comment>
<dbReference type="PANTHER" id="PTHR36926">
    <property type="entry name" value="COLICIN V PRODUCTION PROTEIN"/>
    <property type="match status" value="1"/>
</dbReference>
<evidence type="ECO:0000256" key="3">
    <source>
        <dbReference type="ARBA" id="ARBA00022989"/>
    </source>
</evidence>
<gene>
    <name evidence="6" type="ORF">MNBD_GAMMA07-110</name>
</gene>
<evidence type="ECO:0000313" key="6">
    <source>
        <dbReference type="EMBL" id="VAW57310.1"/>
    </source>
</evidence>
<feature type="transmembrane region" description="Helical" evidence="5">
    <location>
        <begin position="32"/>
        <end position="53"/>
    </location>
</feature>
<dbReference type="EMBL" id="UOFF01000369">
    <property type="protein sequence ID" value="VAW57310.1"/>
    <property type="molecule type" value="Genomic_DNA"/>
</dbReference>
<evidence type="ECO:0008006" key="7">
    <source>
        <dbReference type="Google" id="ProtNLM"/>
    </source>
</evidence>
<dbReference type="Pfam" id="PF02674">
    <property type="entry name" value="Colicin_V"/>
    <property type="match status" value="1"/>
</dbReference>
<dbReference type="AlphaFoldDB" id="A0A3B0WXY4"/>
<feature type="transmembrane region" description="Helical" evidence="5">
    <location>
        <begin position="100"/>
        <end position="123"/>
    </location>
</feature>
<name>A0A3B0WXY4_9ZZZZ</name>
<evidence type="ECO:0000256" key="1">
    <source>
        <dbReference type="ARBA" id="ARBA00004141"/>
    </source>
</evidence>
<proteinExistence type="predicted"/>
<dbReference type="InterPro" id="IPR003825">
    <property type="entry name" value="Colicin-V_CvpA"/>
</dbReference>
<dbReference type="GO" id="GO:0016020">
    <property type="term" value="C:membrane"/>
    <property type="evidence" value="ECO:0007669"/>
    <property type="project" value="UniProtKB-SubCell"/>
</dbReference>
<keyword evidence="2 5" id="KW-0812">Transmembrane</keyword>
<reference evidence="6" key="1">
    <citation type="submission" date="2018-06" db="EMBL/GenBank/DDBJ databases">
        <authorList>
            <person name="Zhirakovskaya E."/>
        </authorList>
    </citation>
    <scope>NUCLEOTIDE SEQUENCE</scope>
</reference>
<keyword evidence="4 5" id="KW-0472">Membrane</keyword>
<keyword evidence="3 5" id="KW-1133">Transmembrane helix</keyword>
<evidence type="ECO:0000256" key="2">
    <source>
        <dbReference type="ARBA" id="ARBA00022692"/>
    </source>
</evidence>
<dbReference type="GO" id="GO:0009403">
    <property type="term" value="P:toxin biosynthetic process"/>
    <property type="evidence" value="ECO:0007669"/>
    <property type="project" value="InterPro"/>
</dbReference>
<protein>
    <recommendedName>
        <fullName evidence="7">Colicin V production protein</fullName>
    </recommendedName>
</protein>
<organism evidence="6">
    <name type="scientific">hydrothermal vent metagenome</name>
    <dbReference type="NCBI Taxonomy" id="652676"/>
    <lineage>
        <taxon>unclassified sequences</taxon>
        <taxon>metagenomes</taxon>
        <taxon>ecological metagenomes</taxon>
    </lineage>
</organism>
<dbReference type="PANTHER" id="PTHR36926:SF1">
    <property type="entry name" value="COLICIN V PRODUCTION PROTEIN"/>
    <property type="match status" value="1"/>
</dbReference>
<sequence length="162" mass="17397">MTLIDFGIVTIIAVLLLLGLIWGFVKIAIALGTWLAASTISFNFAPNLAAAMLTSIESPPMRLAAAMGILFVLTIMVGALVSFIVRQFVSKTGLSGLDRVLGLVIGGSLGLVIVVALVFVAGLTNAPSYDWWQSSLLIERFEVLALWLQGYLPSEIAKYFSY</sequence>
<dbReference type="InterPro" id="IPR052719">
    <property type="entry name" value="CvpA-like"/>
</dbReference>
<feature type="transmembrane region" description="Helical" evidence="5">
    <location>
        <begin position="6"/>
        <end position="25"/>
    </location>
</feature>
<evidence type="ECO:0000256" key="4">
    <source>
        <dbReference type="ARBA" id="ARBA00023136"/>
    </source>
</evidence>